<organism evidence="3 4">
    <name type="scientific">Enterocloster bolteae</name>
    <dbReference type="NCBI Taxonomy" id="208479"/>
    <lineage>
        <taxon>Bacteria</taxon>
        <taxon>Bacillati</taxon>
        <taxon>Bacillota</taxon>
        <taxon>Clostridia</taxon>
        <taxon>Lachnospirales</taxon>
        <taxon>Lachnospiraceae</taxon>
        <taxon>Enterocloster</taxon>
    </lineage>
</organism>
<protein>
    <submittedName>
        <fullName evidence="3">Uncharacterized protein</fullName>
    </submittedName>
</protein>
<dbReference type="AlphaFoldDB" id="A0A414AQ44"/>
<proteinExistence type="inferred from homology"/>
<evidence type="ECO:0000256" key="2">
    <source>
        <dbReference type="PIRSR" id="PIRSR610708-1"/>
    </source>
</evidence>
<dbReference type="Proteomes" id="UP000283975">
    <property type="component" value="Unassembled WGS sequence"/>
</dbReference>
<comment type="caution">
    <text evidence="3">The sequence shown here is derived from an EMBL/GenBank/DDBJ whole genome shotgun (WGS) entry which is preliminary data.</text>
</comment>
<evidence type="ECO:0000256" key="1">
    <source>
        <dbReference type="ARBA" id="ARBA00009589"/>
    </source>
</evidence>
<dbReference type="Pfam" id="PF06941">
    <property type="entry name" value="NT5C"/>
    <property type="match status" value="1"/>
</dbReference>
<dbReference type="GO" id="GO:0009264">
    <property type="term" value="P:deoxyribonucleotide catabolic process"/>
    <property type="evidence" value="ECO:0007669"/>
    <property type="project" value="InterPro"/>
</dbReference>
<dbReference type="InterPro" id="IPR036412">
    <property type="entry name" value="HAD-like_sf"/>
</dbReference>
<dbReference type="GO" id="GO:0008253">
    <property type="term" value="F:5'-nucleotidase activity"/>
    <property type="evidence" value="ECO:0007669"/>
    <property type="project" value="InterPro"/>
</dbReference>
<accession>A0A414AQ44</accession>
<dbReference type="InterPro" id="IPR023214">
    <property type="entry name" value="HAD_sf"/>
</dbReference>
<dbReference type="SUPFAM" id="SSF56784">
    <property type="entry name" value="HAD-like"/>
    <property type="match status" value="1"/>
</dbReference>
<feature type="active site" description="Proton donor" evidence="2">
    <location>
        <position position="11"/>
    </location>
</feature>
<comment type="similarity">
    <text evidence="1">Belongs to the 5'(3')-deoxyribonucleotidase family.</text>
</comment>
<dbReference type="RefSeq" id="WP_002573394.1">
    <property type="nucleotide sequence ID" value="NZ_CBCSIM010000019.1"/>
</dbReference>
<evidence type="ECO:0000313" key="3">
    <source>
        <dbReference type="EMBL" id="RHC52761.1"/>
    </source>
</evidence>
<feature type="active site" description="Nucleophile" evidence="2">
    <location>
        <position position="9"/>
    </location>
</feature>
<name>A0A414AQ44_9FIRM</name>
<evidence type="ECO:0000313" key="4">
    <source>
        <dbReference type="Proteomes" id="UP000283975"/>
    </source>
</evidence>
<dbReference type="InterPro" id="IPR010708">
    <property type="entry name" value="5'(3')-deoxyribonucleotidase"/>
</dbReference>
<gene>
    <name evidence="3" type="ORF">DW839_22910</name>
</gene>
<sequence>MQKPKLILDFDGCIVNSIKAIVDLYNEDFHYYDNYKFVNWWDINTWEFSECSCASGEYINQYFNQERFFDRLEFMPWAKEVITVLEKIYDITIVSHGYPPNLILKQFWIESNFSDLKFIGVDLNKCNDKSCIDMTGASFLDDNAKNLYSSNAKHKICFGEEYEWNRNWKNERLVNWCDVYRKFVGGEIREF</sequence>
<dbReference type="EMBL" id="QSHZ01000029">
    <property type="protein sequence ID" value="RHC52761.1"/>
    <property type="molecule type" value="Genomic_DNA"/>
</dbReference>
<dbReference type="Gene3D" id="3.40.50.1000">
    <property type="entry name" value="HAD superfamily/HAD-like"/>
    <property type="match status" value="1"/>
</dbReference>
<reference evidence="3 4" key="1">
    <citation type="submission" date="2018-08" db="EMBL/GenBank/DDBJ databases">
        <title>A genome reference for cultivated species of the human gut microbiota.</title>
        <authorList>
            <person name="Zou Y."/>
            <person name="Xue W."/>
            <person name="Luo G."/>
        </authorList>
    </citation>
    <scope>NUCLEOTIDE SEQUENCE [LARGE SCALE GENOMIC DNA]</scope>
    <source>
        <strain evidence="3 4">AM35-14</strain>
    </source>
</reference>